<name>A0A5C3NNV1_9APHY</name>
<evidence type="ECO:0000313" key="2">
    <source>
        <dbReference type="EMBL" id="TFK78307.1"/>
    </source>
</evidence>
<protein>
    <submittedName>
        <fullName evidence="2">Uncharacterized protein</fullName>
    </submittedName>
</protein>
<evidence type="ECO:0000256" key="1">
    <source>
        <dbReference type="SAM" id="Phobius"/>
    </source>
</evidence>
<dbReference type="InParanoid" id="A0A5C3NNV1"/>
<proteinExistence type="predicted"/>
<keyword evidence="1" id="KW-0812">Transmembrane</keyword>
<keyword evidence="1" id="KW-1133">Transmembrane helix</keyword>
<organism evidence="2 3">
    <name type="scientific">Polyporus arcularius HHB13444</name>
    <dbReference type="NCBI Taxonomy" id="1314778"/>
    <lineage>
        <taxon>Eukaryota</taxon>
        <taxon>Fungi</taxon>
        <taxon>Dikarya</taxon>
        <taxon>Basidiomycota</taxon>
        <taxon>Agaricomycotina</taxon>
        <taxon>Agaricomycetes</taxon>
        <taxon>Polyporales</taxon>
        <taxon>Polyporaceae</taxon>
        <taxon>Polyporus</taxon>
    </lineage>
</organism>
<keyword evidence="3" id="KW-1185">Reference proteome</keyword>
<feature type="transmembrane region" description="Helical" evidence="1">
    <location>
        <begin position="17"/>
        <end position="38"/>
    </location>
</feature>
<gene>
    <name evidence="2" type="ORF">K466DRAFT_592841</name>
</gene>
<dbReference type="AlphaFoldDB" id="A0A5C3NNV1"/>
<accession>A0A5C3NNV1</accession>
<dbReference type="Proteomes" id="UP000308197">
    <property type="component" value="Unassembled WGS sequence"/>
</dbReference>
<dbReference type="EMBL" id="ML212636">
    <property type="protein sequence ID" value="TFK78307.1"/>
    <property type="molecule type" value="Genomic_DNA"/>
</dbReference>
<sequence>MVHAVRRAQSGISLSNYPYPFVLPTTAITLGLLVRRACLKYKHYLRRHIASLLVLTLAST</sequence>
<keyword evidence="1" id="KW-0472">Membrane</keyword>
<reference evidence="2 3" key="1">
    <citation type="journal article" date="2019" name="Nat. Ecol. Evol.">
        <title>Megaphylogeny resolves global patterns of mushroom evolution.</title>
        <authorList>
            <person name="Varga T."/>
            <person name="Krizsan K."/>
            <person name="Foldi C."/>
            <person name="Dima B."/>
            <person name="Sanchez-Garcia M."/>
            <person name="Sanchez-Ramirez S."/>
            <person name="Szollosi G.J."/>
            <person name="Szarkandi J.G."/>
            <person name="Papp V."/>
            <person name="Albert L."/>
            <person name="Andreopoulos W."/>
            <person name="Angelini C."/>
            <person name="Antonin V."/>
            <person name="Barry K.W."/>
            <person name="Bougher N.L."/>
            <person name="Buchanan P."/>
            <person name="Buyck B."/>
            <person name="Bense V."/>
            <person name="Catcheside P."/>
            <person name="Chovatia M."/>
            <person name="Cooper J."/>
            <person name="Damon W."/>
            <person name="Desjardin D."/>
            <person name="Finy P."/>
            <person name="Geml J."/>
            <person name="Haridas S."/>
            <person name="Hughes K."/>
            <person name="Justo A."/>
            <person name="Karasinski D."/>
            <person name="Kautmanova I."/>
            <person name="Kiss B."/>
            <person name="Kocsube S."/>
            <person name="Kotiranta H."/>
            <person name="LaButti K.M."/>
            <person name="Lechner B.E."/>
            <person name="Liimatainen K."/>
            <person name="Lipzen A."/>
            <person name="Lukacs Z."/>
            <person name="Mihaltcheva S."/>
            <person name="Morgado L.N."/>
            <person name="Niskanen T."/>
            <person name="Noordeloos M.E."/>
            <person name="Ohm R.A."/>
            <person name="Ortiz-Santana B."/>
            <person name="Ovrebo C."/>
            <person name="Racz N."/>
            <person name="Riley R."/>
            <person name="Savchenko A."/>
            <person name="Shiryaev A."/>
            <person name="Soop K."/>
            <person name="Spirin V."/>
            <person name="Szebenyi C."/>
            <person name="Tomsovsky M."/>
            <person name="Tulloss R.E."/>
            <person name="Uehling J."/>
            <person name="Grigoriev I.V."/>
            <person name="Vagvolgyi C."/>
            <person name="Papp T."/>
            <person name="Martin F.M."/>
            <person name="Miettinen O."/>
            <person name="Hibbett D.S."/>
            <person name="Nagy L.G."/>
        </authorList>
    </citation>
    <scope>NUCLEOTIDE SEQUENCE [LARGE SCALE GENOMIC DNA]</scope>
    <source>
        <strain evidence="2 3">HHB13444</strain>
    </source>
</reference>
<evidence type="ECO:0000313" key="3">
    <source>
        <dbReference type="Proteomes" id="UP000308197"/>
    </source>
</evidence>